<gene>
    <name evidence="4" type="ORF">BCR43DRAFT_349296</name>
</gene>
<dbReference type="GO" id="GO:0005634">
    <property type="term" value="C:nucleus"/>
    <property type="evidence" value="ECO:0007669"/>
    <property type="project" value="TreeGrafter"/>
</dbReference>
<evidence type="ECO:0000256" key="1">
    <source>
        <dbReference type="ARBA" id="ARBA00023186"/>
    </source>
</evidence>
<dbReference type="GO" id="GO:0016020">
    <property type="term" value="C:membrane"/>
    <property type="evidence" value="ECO:0007669"/>
    <property type="project" value="TreeGrafter"/>
</dbReference>
<dbReference type="CDD" id="cd17039">
    <property type="entry name" value="Ubl_ubiquitin_like"/>
    <property type="match status" value="1"/>
</dbReference>
<sequence>MAATIEVKWGKRRFQVDYEPDMTVKDLKAKCERVTGLHTMKLLAYGAVMKDESQPLSTYGLRPGAKVMLLASHPTAEKKEEGNPVLELVQGATNKLAQQIAPDVDQYEQRVLDAPQDPKARQKLTEYGIYLNEQLMNILFELDGILCGQDEKARHQRKAGVQTAQALLERVDSIKAQLKRM</sequence>
<keyword evidence="1" id="KW-0143">Chaperone</keyword>
<dbReference type="PROSITE" id="PS50053">
    <property type="entry name" value="UBIQUITIN_2"/>
    <property type="match status" value="1"/>
</dbReference>
<dbReference type="InterPro" id="IPR003103">
    <property type="entry name" value="BAG_domain"/>
</dbReference>
<feature type="domain" description="BAG" evidence="3">
    <location>
        <begin position="95"/>
        <end position="175"/>
    </location>
</feature>
<dbReference type="GO" id="GO:0005829">
    <property type="term" value="C:cytosol"/>
    <property type="evidence" value="ECO:0007669"/>
    <property type="project" value="TreeGrafter"/>
</dbReference>
<dbReference type="Proteomes" id="UP000242180">
    <property type="component" value="Unassembled WGS sequence"/>
</dbReference>
<dbReference type="InParanoid" id="A0A1X2H5Z1"/>
<dbReference type="FunCoup" id="A0A1X2H5Z1">
    <property type="interactions" value="225"/>
</dbReference>
<evidence type="ECO:0000313" key="5">
    <source>
        <dbReference type="Proteomes" id="UP000242180"/>
    </source>
</evidence>
<dbReference type="Pfam" id="PF02179">
    <property type="entry name" value="BAG"/>
    <property type="match status" value="1"/>
</dbReference>
<feature type="domain" description="Ubiquitin-like" evidence="2">
    <location>
        <begin position="1"/>
        <end position="76"/>
    </location>
</feature>
<organism evidence="4 5">
    <name type="scientific">Syncephalastrum racemosum</name>
    <name type="common">Filamentous fungus</name>
    <dbReference type="NCBI Taxonomy" id="13706"/>
    <lineage>
        <taxon>Eukaryota</taxon>
        <taxon>Fungi</taxon>
        <taxon>Fungi incertae sedis</taxon>
        <taxon>Mucoromycota</taxon>
        <taxon>Mucoromycotina</taxon>
        <taxon>Mucoromycetes</taxon>
        <taxon>Mucorales</taxon>
        <taxon>Syncephalastraceae</taxon>
        <taxon>Syncephalastrum</taxon>
    </lineage>
</organism>
<dbReference type="SMART" id="SM00213">
    <property type="entry name" value="UBQ"/>
    <property type="match status" value="1"/>
</dbReference>
<keyword evidence="5" id="KW-1185">Reference proteome</keyword>
<evidence type="ECO:0000259" key="3">
    <source>
        <dbReference type="PROSITE" id="PS51035"/>
    </source>
</evidence>
<dbReference type="SMART" id="SM00264">
    <property type="entry name" value="BAG"/>
    <property type="match status" value="1"/>
</dbReference>
<dbReference type="GO" id="GO:0050821">
    <property type="term" value="P:protein stabilization"/>
    <property type="evidence" value="ECO:0007669"/>
    <property type="project" value="TreeGrafter"/>
</dbReference>
<dbReference type="SUPFAM" id="SSF54236">
    <property type="entry name" value="Ubiquitin-like"/>
    <property type="match status" value="1"/>
</dbReference>
<dbReference type="Gene3D" id="3.10.20.90">
    <property type="entry name" value="Phosphatidylinositol 3-kinase Catalytic Subunit, Chain A, domain 1"/>
    <property type="match status" value="1"/>
</dbReference>
<dbReference type="InterPro" id="IPR039773">
    <property type="entry name" value="BAG_chaperone_regulator"/>
</dbReference>
<dbReference type="STRING" id="13706.A0A1X2H5Z1"/>
<dbReference type="OMA" id="IYMGAYL"/>
<dbReference type="SUPFAM" id="SSF63491">
    <property type="entry name" value="BAG domain"/>
    <property type="match status" value="1"/>
</dbReference>
<dbReference type="InterPro" id="IPR029071">
    <property type="entry name" value="Ubiquitin-like_domsf"/>
</dbReference>
<dbReference type="PANTHER" id="PTHR12329:SF16">
    <property type="entry name" value="BAG FAMILY MOLECULAR CHAPERONE REGULATOR 1"/>
    <property type="match status" value="1"/>
</dbReference>
<accession>A0A1X2H5Z1</accession>
<dbReference type="PROSITE" id="PS51035">
    <property type="entry name" value="BAG"/>
    <property type="match status" value="1"/>
</dbReference>
<proteinExistence type="predicted"/>
<dbReference type="AlphaFoldDB" id="A0A1X2H5Z1"/>
<name>A0A1X2H5Z1_SYNRA</name>
<dbReference type="InterPro" id="IPR000626">
    <property type="entry name" value="Ubiquitin-like_dom"/>
</dbReference>
<evidence type="ECO:0000259" key="2">
    <source>
        <dbReference type="PROSITE" id="PS50053"/>
    </source>
</evidence>
<comment type="caution">
    <text evidence="4">The sequence shown here is derived from an EMBL/GenBank/DDBJ whole genome shotgun (WGS) entry which is preliminary data.</text>
</comment>
<dbReference type="GO" id="GO:0000774">
    <property type="term" value="F:adenyl-nucleotide exchange factor activity"/>
    <property type="evidence" value="ECO:0007669"/>
    <property type="project" value="TreeGrafter"/>
</dbReference>
<dbReference type="GO" id="GO:0051087">
    <property type="term" value="F:protein-folding chaperone binding"/>
    <property type="evidence" value="ECO:0007669"/>
    <property type="project" value="InterPro"/>
</dbReference>
<dbReference type="EMBL" id="MCGN01000008">
    <property type="protein sequence ID" value="ORY93898.1"/>
    <property type="molecule type" value="Genomic_DNA"/>
</dbReference>
<protein>
    <recommendedName>
        <fullName evidence="6">BAG domain-domain-containing protein</fullName>
    </recommendedName>
</protein>
<reference evidence="4 5" key="1">
    <citation type="submission" date="2016-07" db="EMBL/GenBank/DDBJ databases">
        <title>Pervasive Adenine N6-methylation of Active Genes in Fungi.</title>
        <authorList>
            <consortium name="DOE Joint Genome Institute"/>
            <person name="Mondo S.J."/>
            <person name="Dannebaum R.O."/>
            <person name="Kuo R.C."/>
            <person name="Labutti K."/>
            <person name="Haridas S."/>
            <person name="Kuo A."/>
            <person name="Salamov A."/>
            <person name="Ahrendt S.R."/>
            <person name="Lipzen A."/>
            <person name="Sullivan W."/>
            <person name="Andreopoulos W.B."/>
            <person name="Clum A."/>
            <person name="Lindquist E."/>
            <person name="Daum C."/>
            <person name="Ramamoorthy G.K."/>
            <person name="Gryganskyi A."/>
            <person name="Culley D."/>
            <person name="Magnuson J.K."/>
            <person name="James T.Y."/>
            <person name="O'Malley M.A."/>
            <person name="Stajich J.E."/>
            <person name="Spatafora J.W."/>
            <person name="Visel A."/>
            <person name="Grigoriev I.V."/>
        </authorList>
    </citation>
    <scope>NUCLEOTIDE SEQUENCE [LARGE SCALE GENOMIC DNA]</scope>
    <source>
        <strain evidence="4 5">NRRL 2496</strain>
    </source>
</reference>
<dbReference type="InterPro" id="IPR036533">
    <property type="entry name" value="BAG_dom_sf"/>
</dbReference>
<dbReference type="Pfam" id="PF00240">
    <property type="entry name" value="ubiquitin"/>
    <property type="match status" value="1"/>
</dbReference>
<evidence type="ECO:0008006" key="6">
    <source>
        <dbReference type="Google" id="ProtNLM"/>
    </source>
</evidence>
<dbReference type="Gene3D" id="1.20.58.120">
    <property type="entry name" value="BAG domain"/>
    <property type="match status" value="1"/>
</dbReference>
<evidence type="ECO:0000313" key="4">
    <source>
        <dbReference type="EMBL" id="ORY93898.1"/>
    </source>
</evidence>
<dbReference type="PANTHER" id="PTHR12329">
    <property type="entry name" value="BCL2-ASSOCIATED ATHANOGENE"/>
    <property type="match status" value="1"/>
</dbReference>
<dbReference type="OrthoDB" id="417450at2759"/>